<dbReference type="Proteomes" id="UP000750502">
    <property type="component" value="Unassembled WGS sequence"/>
</dbReference>
<dbReference type="AlphaFoldDB" id="A0A9P7L7J8"/>
<name>A0A9P7L7J8_9HYPO</name>
<accession>A0A9P7L7J8</accession>
<evidence type="ECO:0000313" key="2">
    <source>
        <dbReference type="EMBL" id="KAG5767622.1"/>
    </source>
</evidence>
<comment type="caution">
    <text evidence="2">The sequence shown here is derived from an EMBL/GenBank/DDBJ whole genome shotgun (WGS) entry which is preliminary data.</text>
</comment>
<reference evidence="2" key="2">
    <citation type="submission" date="2020-10" db="EMBL/GenBank/DDBJ databases">
        <authorList>
            <person name="Peck L.D."/>
            <person name="Nowell R.W."/>
            <person name="Flood J."/>
            <person name="Ryan M.J."/>
            <person name="Barraclough T.G."/>
        </authorList>
    </citation>
    <scope>NUCLEOTIDE SEQUENCE</scope>
    <source>
        <strain evidence="2">IMI 127659i</strain>
    </source>
</reference>
<feature type="region of interest" description="Disordered" evidence="1">
    <location>
        <begin position="48"/>
        <end position="185"/>
    </location>
</feature>
<evidence type="ECO:0000313" key="3">
    <source>
        <dbReference type="Proteomes" id="UP000750502"/>
    </source>
</evidence>
<reference evidence="2" key="1">
    <citation type="journal article" date="2020" name="bioRxiv">
        <title>Historical genomics reveals the evolutionary mechanisms behind multiple outbreaks of the host-specific coffee wilt pathogen Fusarium xylarioides.</title>
        <authorList>
            <person name="Peck D."/>
            <person name="Nowell R.W."/>
            <person name="Flood J."/>
            <person name="Ryan M.J."/>
            <person name="Barraclough T.G."/>
        </authorList>
    </citation>
    <scope>NUCLEOTIDE SEQUENCE</scope>
    <source>
        <strain evidence="2">IMI 127659i</strain>
    </source>
</reference>
<organism evidence="2 3">
    <name type="scientific">Fusarium xylarioides</name>
    <dbReference type="NCBI Taxonomy" id="221167"/>
    <lineage>
        <taxon>Eukaryota</taxon>
        <taxon>Fungi</taxon>
        <taxon>Dikarya</taxon>
        <taxon>Ascomycota</taxon>
        <taxon>Pezizomycotina</taxon>
        <taxon>Sordariomycetes</taxon>
        <taxon>Hypocreomycetidae</taxon>
        <taxon>Hypocreales</taxon>
        <taxon>Nectriaceae</taxon>
        <taxon>Fusarium</taxon>
        <taxon>Fusarium fujikuroi species complex</taxon>
    </lineage>
</organism>
<feature type="compositionally biased region" description="Basic and acidic residues" evidence="1">
    <location>
        <begin position="169"/>
        <end position="185"/>
    </location>
</feature>
<feature type="compositionally biased region" description="Basic and acidic residues" evidence="1">
    <location>
        <begin position="102"/>
        <end position="134"/>
    </location>
</feature>
<sequence length="199" mass="22647">MDEKKGDYYPEFLTSDGYETTTIGDLLEYANMTPVKSNIATLLFWHFDPTDGPQGDDNKEDRLQAKTSRKRATRQTSMEGETSVRPTKKPNKASKPTSLRNSEVKQEVKQEPKKEPKKEPPPVKAEKLSVHQDTDVSDAVQHNTDISEEDPFAEDTASEGEPVAGEEPVAEKLQARKASYEKKELPYRKIRKQEWPIRL</sequence>
<proteinExistence type="predicted"/>
<protein>
    <submittedName>
        <fullName evidence="2">Uncharacterized protein</fullName>
    </submittedName>
</protein>
<keyword evidence="3" id="KW-1185">Reference proteome</keyword>
<gene>
    <name evidence="2" type="ORF">H9Q72_004616</name>
</gene>
<dbReference type="EMBL" id="JADFTT010000123">
    <property type="protein sequence ID" value="KAG5767622.1"/>
    <property type="molecule type" value="Genomic_DNA"/>
</dbReference>
<evidence type="ECO:0000256" key="1">
    <source>
        <dbReference type="SAM" id="MobiDB-lite"/>
    </source>
</evidence>
<feature type="compositionally biased region" description="Acidic residues" evidence="1">
    <location>
        <begin position="146"/>
        <end position="158"/>
    </location>
</feature>